<dbReference type="InterPro" id="IPR024774">
    <property type="entry name" value="PH_dom-Mcp5-type"/>
</dbReference>
<dbReference type="OrthoDB" id="2149224at2759"/>
<reference evidence="4 5" key="1">
    <citation type="journal article" date="2015" name="Fungal Genet. Biol.">
        <title>Evolution of novel wood decay mechanisms in Agaricales revealed by the genome sequences of Fistulina hepatica and Cylindrobasidium torrendii.</title>
        <authorList>
            <person name="Floudas D."/>
            <person name="Held B.W."/>
            <person name="Riley R."/>
            <person name="Nagy L.G."/>
            <person name="Koehler G."/>
            <person name="Ransdell A.S."/>
            <person name="Younus H."/>
            <person name="Chow J."/>
            <person name="Chiniquy J."/>
            <person name="Lipzen A."/>
            <person name="Tritt A."/>
            <person name="Sun H."/>
            <person name="Haridas S."/>
            <person name="LaButti K."/>
            <person name="Ohm R.A."/>
            <person name="Kues U."/>
            <person name="Blanchette R.A."/>
            <person name="Grigoriev I.V."/>
            <person name="Minto R.E."/>
            <person name="Hibbett D.S."/>
        </authorList>
    </citation>
    <scope>NUCLEOTIDE SEQUENCE [LARGE SCALE GENOMIC DNA]</scope>
    <source>
        <strain evidence="4 5">FP15055 ss-10</strain>
    </source>
</reference>
<keyword evidence="1" id="KW-0175">Coiled coil</keyword>
<feature type="compositionally biased region" description="Acidic residues" evidence="2">
    <location>
        <begin position="513"/>
        <end position="533"/>
    </location>
</feature>
<evidence type="ECO:0000313" key="4">
    <source>
        <dbReference type="EMBL" id="KIY65620.1"/>
    </source>
</evidence>
<dbReference type="InterPro" id="IPR053005">
    <property type="entry name" value="Nuclear_Pos-Cytoskel_Interact"/>
</dbReference>
<feature type="compositionally biased region" description="Pro residues" evidence="2">
    <location>
        <begin position="1159"/>
        <end position="1179"/>
    </location>
</feature>
<dbReference type="EMBL" id="KN880583">
    <property type="protein sequence ID" value="KIY65620.1"/>
    <property type="molecule type" value="Genomic_DNA"/>
</dbReference>
<feature type="compositionally biased region" description="Acidic residues" evidence="2">
    <location>
        <begin position="872"/>
        <end position="884"/>
    </location>
</feature>
<accession>A0A0D7B5Y3</accession>
<feature type="compositionally biased region" description="Pro residues" evidence="2">
    <location>
        <begin position="1195"/>
        <end position="1207"/>
    </location>
</feature>
<feature type="compositionally biased region" description="Polar residues" evidence="2">
    <location>
        <begin position="1477"/>
        <end position="1490"/>
    </location>
</feature>
<feature type="region of interest" description="Disordered" evidence="2">
    <location>
        <begin position="108"/>
        <end position="171"/>
    </location>
</feature>
<protein>
    <recommendedName>
        <fullName evidence="3">PH domain-containing protein</fullName>
    </recommendedName>
</protein>
<dbReference type="Pfam" id="PF12814">
    <property type="entry name" value="Mcp5_PH"/>
    <property type="match status" value="1"/>
</dbReference>
<feature type="region of interest" description="Disordered" evidence="2">
    <location>
        <begin position="206"/>
        <end position="234"/>
    </location>
</feature>
<keyword evidence="5" id="KW-1185">Reference proteome</keyword>
<proteinExistence type="predicted"/>
<feature type="region of interest" description="Disordered" evidence="2">
    <location>
        <begin position="1144"/>
        <end position="1250"/>
    </location>
</feature>
<evidence type="ECO:0000256" key="1">
    <source>
        <dbReference type="SAM" id="Coils"/>
    </source>
</evidence>
<feature type="region of interest" description="Disordered" evidence="2">
    <location>
        <begin position="1270"/>
        <end position="1307"/>
    </location>
</feature>
<feature type="compositionally biased region" description="Low complexity" evidence="2">
    <location>
        <begin position="1210"/>
        <end position="1225"/>
    </location>
</feature>
<feature type="region of interest" description="Disordered" evidence="2">
    <location>
        <begin position="782"/>
        <end position="846"/>
    </location>
</feature>
<dbReference type="Proteomes" id="UP000054007">
    <property type="component" value="Unassembled WGS sequence"/>
</dbReference>
<feature type="region of interest" description="Disordered" evidence="2">
    <location>
        <begin position="683"/>
        <end position="706"/>
    </location>
</feature>
<dbReference type="STRING" id="1314674.A0A0D7B5Y3"/>
<feature type="compositionally biased region" description="Basic and acidic residues" evidence="2">
    <location>
        <begin position="219"/>
        <end position="234"/>
    </location>
</feature>
<feature type="compositionally biased region" description="Basic residues" evidence="2">
    <location>
        <begin position="482"/>
        <end position="502"/>
    </location>
</feature>
<feature type="region of interest" description="Disordered" evidence="2">
    <location>
        <begin position="1"/>
        <end position="26"/>
    </location>
</feature>
<gene>
    <name evidence="4" type="ORF">CYLTODRAFT_379149</name>
</gene>
<evidence type="ECO:0000313" key="5">
    <source>
        <dbReference type="Proteomes" id="UP000054007"/>
    </source>
</evidence>
<dbReference type="GO" id="GO:0032065">
    <property type="term" value="P:maintenance of protein location in cell cortex"/>
    <property type="evidence" value="ECO:0007669"/>
    <property type="project" value="InterPro"/>
</dbReference>
<dbReference type="GO" id="GO:0005938">
    <property type="term" value="C:cell cortex"/>
    <property type="evidence" value="ECO:0007669"/>
    <property type="project" value="InterPro"/>
</dbReference>
<dbReference type="SMART" id="SM00233">
    <property type="entry name" value="PH"/>
    <property type="match status" value="1"/>
</dbReference>
<feature type="region of interest" description="Disordered" evidence="2">
    <location>
        <begin position="333"/>
        <end position="398"/>
    </location>
</feature>
<feature type="domain" description="PH" evidence="3">
    <location>
        <begin position="1332"/>
        <end position="1444"/>
    </location>
</feature>
<feature type="compositionally biased region" description="Low complexity" evidence="2">
    <location>
        <begin position="1272"/>
        <end position="1287"/>
    </location>
</feature>
<feature type="region of interest" description="Disordered" evidence="2">
    <location>
        <begin position="871"/>
        <end position="895"/>
    </location>
</feature>
<feature type="compositionally biased region" description="Acidic residues" evidence="2">
    <location>
        <begin position="460"/>
        <end position="470"/>
    </location>
</feature>
<feature type="compositionally biased region" description="Basic residues" evidence="2">
    <location>
        <begin position="1586"/>
        <end position="1599"/>
    </location>
</feature>
<feature type="compositionally biased region" description="Basic and acidic residues" evidence="2">
    <location>
        <begin position="438"/>
        <end position="448"/>
    </location>
</feature>
<dbReference type="PANTHER" id="PTHR28190">
    <property type="entry name" value="NUCLEAR MIGRATION PROTEIN NUM1"/>
    <property type="match status" value="1"/>
</dbReference>
<sequence>MASSSSSQPDAPGAAKKTAASFSSPSELLSHLEGLLDAKEAQLQHAATFGQRVLAQRMELDERVRQLREEHADELDDERDLLDEDLAEKYKELADTLMLWDKENAEMSREFLGSEQPVKADAPLPEPEPEPEEVNQTPERNELSDMGTGQPERARTSAAAQSRRAKNAAHRADDVEFAFEIGSGLLNEVRRLQSLLGERDKAIQDMKEEKDDIESMVESLRKSLKQQEKDGEKYKEENWNLEVQLQEMRHLSSEAQSEVSRLNLESKRLAKQLAATSDIAETFKTENSQLQHSLDELTAKHETDVALARKHAAGLARDKSDLQQAVDKLKAEQERAGRRFGRFGSPATPGVMDSPDTADDFLSPGTGTGYDDPFGSIRSRRSEVGGEPLDMDEDLSPEQSPVAKALFLSPNHPANEIEALKQKLAHAHRQIATLKNSVIRDRSAKRDSSMVMPEESIEVHDEDESWEEEPERERSPSPSKRASVRKPLRPARGRGQGRHHYQRSVSSVQFQGADDDELLDDAEEEDPFNEDAETSLASRRTSVEGMDPIFANVLKRTPSTSSVPPNTSPLHQSILRRAARGGTIRRRGGAAFQDGRPASLIGQPEDLAAAFGGMDSISPYRGDRDSISVYRERDSIYEVSETEYVDFACQAGAEEEATDADKTTAEAETTVLAPVSAPIETSDVSMQTEEEPKTPAPITSDISIGTDPIEEPIPVATSNMSTETVGPLHVQIEVQTDAEQLPVSRAALSQRDIAAWSLSAVRGVPRPRVVSTATDITVRSPVRRTFLGESHEEEEGEATGTGDSDYEDARAALSSVDESRSLHDALQTPLSSHYTTADPFTPTDEQRNSMAFSMSTSQEDFHSMMTMTDNEFSGDEAESEDSDGESIKASQIDTPTSEAAPLPVVAAPVYASKAIEVHLVDEPAVPIRAPSPQLEEVKAVPLPVQDRLPLVEKPEVKEMEIQTDTWEPPAPAPLPVPTPAASVSAGVQASAPTFVAKSAPAPVPASAPPTTMSFAPTGMDSPTTPTPAHTTAAPANLAALAAASPAFSAVAAPTARSPNSHQFMFIAPPKDGIAHTRTSSTTDESDARPNGGLFRETSNGFAAIRNHRTSTDSNSRRQSIESALSSIYDEGPTPKAPAVAKIAEKGRATPLDKTRPPTMTLPPPPRAPPPPGSMPPPSFIPERRAQTLSSGSRDTPPPRPLSPPPPELIQRATTPTFQRATTPTFGLGIPQKRQHGSSMPPMHAGLRDLPSTSSFRSAAHAANNYGYAREMSSTSLVSDRSPRSSMSSDRHSAFLSPNPPRGTPAPLADPFSARPRAANAMDPAVIHAITQTMIGEFLYKYTRKTIGKGHGQSRHKRFFWVHPYTRTLNWQEVDPQNVNVAETTSKSAFVEGVRSVLDPNPMPPGLYQYSVVVSTPQREMKITCPTKERHDIWMNSLKYLLSRPKPTTIASPGSADIPFSDNEEGFSDDGHERGQNLMASPQSQRSSRWNITPRGKRSRSQLSTRTGAGSMGRRSGTPAAEYMRWGPESPYSPTRSFVDVPFGGDDPDLDLDFELHGAMSDEEADWEGLENVRACCDGRHTVGRGQGKHHHHHHHHHKQKSDGAPTGSRGGLPSFLEPGKDERPASPGAWSFKSTGSTSKEGGLFGGWGSKFGSRRSTKTPVPPS</sequence>
<feature type="region of interest" description="Disordered" evidence="2">
    <location>
        <begin position="1073"/>
        <end position="1119"/>
    </location>
</feature>
<evidence type="ECO:0000259" key="3">
    <source>
        <dbReference type="SMART" id="SM00233"/>
    </source>
</evidence>
<evidence type="ECO:0000256" key="2">
    <source>
        <dbReference type="SAM" id="MobiDB-lite"/>
    </source>
</evidence>
<feature type="compositionally biased region" description="Low complexity" evidence="2">
    <location>
        <begin position="557"/>
        <end position="569"/>
    </location>
</feature>
<dbReference type="SUPFAM" id="SSF50729">
    <property type="entry name" value="PH domain-like"/>
    <property type="match status" value="1"/>
</dbReference>
<feature type="region of interest" description="Disordered" evidence="2">
    <location>
        <begin position="434"/>
        <end position="575"/>
    </location>
</feature>
<feature type="region of interest" description="Disordered" evidence="2">
    <location>
        <begin position="1449"/>
        <end position="1527"/>
    </location>
</feature>
<dbReference type="GO" id="GO:0005543">
    <property type="term" value="F:phospholipid binding"/>
    <property type="evidence" value="ECO:0007669"/>
    <property type="project" value="InterPro"/>
</dbReference>
<dbReference type="GO" id="GO:0015631">
    <property type="term" value="F:tubulin binding"/>
    <property type="evidence" value="ECO:0007669"/>
    <property type="project" value="TreeGrafter"/>
</dbReference>
<dbReference type="InterPro" id="IPR001849">
    <property type="entry name" value="PH_domain"/>
</dbReference>
<dbReference type="PANTHER" id="PTHR28190:SF1">
    <property type="entry name" value="NUCLEAR MIGRATION PROTEIN NUM1"/>
    <property type="match status" value="1"/>
</dbReference>
<feature type="compositionally biased region" description="Basic and acidic residues" evidence="2">
    <location>
        <begin position="1144"/>
        <end position="1155"/>
    </location>
</feature>
<organism evidence="4 5">
    <name type="scientific">Cylindrobasidium torrendii FP15055 ss-10</name>
    <dbReference type="NCBI Taxonomy" id="1314674"/>
    <lineage>
        <taxon>Eukaryota</taxon>
        <taxon>Fungi</taxon>
        <taxon>Dikarya</taxon>
        <taxon>Basidiomycota</taxon>
        <taxon>Agaricomycotina</taxon>
        <taxon>Agaricomycetes</taxon>
        <taxon>Agaricomycetidae</taxon>
        <taxon>Agaricales</taxon>
        <taxon>Marasmiineae</taxon>
        <taxon>Physalacriaceae</taxon>
        <taxon>Cylindrobasidium</taxon>
    </lineage>
</organism>
<name>A0A0D7B5Y3_9AGAR</name>
<dbReference type="GO" id="GO:0005739">
    <property type="term" value="C:mitochondrion"/>
    <property type="evidence" value="ECO:0007669"/>
    <property type="project" value="TreeGrafter"/>
</dbReference>
<dbReference type="GO" id="GO:0000226">
    <property type="term" value="P:microtubule cytoskeleton organization"/>
    <property type="evidence" value="ECO:0007669"/>
    <property type="project" value="TreeGrafter"/>
</dbReference>
<dbReference type="CDD" id="cd13365">
    <property type="entry name" value="PH_PLC_plant-like"/>
    <property type="match status" value="1"/>
</dbReference>
<feature type="coiled-coil region" evidence="1">
    <location>
        <begin position="50"/>
        <end position="92"/>
    </location>
</feature>
<feature type="region of interest" description="Disordered" evidence="2">
    <location>
        <begin position="1583"/>
        <end position="1665"/>
    </location>
</feature>